<evidence type="ECO:0000313" key="4">
    <source>
        <dbReference type="RefSeq" id="XP_022735630.1"/>
    </source>
</evidence>
<dbReference type="AlphaFoldDB" id="A0A6P5Y5D5"/>
<dbReference type="RefSeq" id="XP_022735630.1">
    <property type="nucleotide sequence ID" value="XM_022879895.1"/>
</dbReference>
<keyword evidence="3" id="KW-1185">Reference proteome</keyword>
<dbReference type="InterPro" id="IPR044249">
    <property type="entry name" value="XERICO-like"/>
</dbReference>
<reference evidence="4" key="1">
    <citation type="submission" date="2025-08" db="UniProtKB">
        <authorList>
            <consortium name="RefSeq"/>
        </authorList>
    </citation>
    <scope>IDENTIFICATION</scope>
    <source>
        <tissue evidence="4">Fruit stalk</tissue>
    </source>
</reference>
<sequence length="177" mass="20514">MGIALVFSTLALSSLLLYFIHVWRRYLPSFIRESTVPQYVTLIATQLEWACDFWLCYSLFPNYNYVPKMPAETDWGERAVEYEWKRAALAALADAGQCPVCLFRVAEGEEIGELRCGHVFHRFCLETWVGYNNVTCPLCRLPLAPTRLVSDDQLGRDVLVFEFCSVSSRDRGRWWVR</sequence>
<dbReference type="PANTHER" id="PTHR47258:SF1">
    <property type="entry name" value="E3 UBIQUITIN-PROTEIN LIGASE XERICO-RELATED"/>
    <property type="match status" value="1"/>
</dbReference>
<dbReference type="SUPFAM" id="SSF57850">
    <property type="entry name" value="RING/U-box"/>
    <property type="match status" value="1"/>
</dbReference>
<keyword evidence="1" id="KW-0479">Metal-binding</keyword>
<proteinExistence type="predicted"/>
<dbReference type="Pfam" id="PF13639">
    <property type="entry name" value="zf-RING_2"/>
    <property type="match status" value="1"/>
</dbReference>
<keyword evidence="1" id="KW-0862">Zinc</keyword>
<dbReference type="SMART" id="SM00184">
    <property type="entry name" value="RING"/>
    <property type="match status" value="1"/>
</dbReference>
<organism evidence="3 4">
    <name type="scientific">Durio zibethinus</name>
    <name type="common">Durian</name>
    <dbReference type="NCBI Taxonomy" id="66656"/>
    <lineage>
        <taxon>Eukaryota</taxon>
        <taxon>Viridiplantae</taxon>
        <taxon>Streptophyta</taxon>
        <taxon>Embryophyta</taxon>
        <taxon>Tracheophyta</taxon>
        <taxon>Spermatophyta</taxon>
        <taxon>Magnoliopsida</taxon>
        <taxon>eudicotyledons</taxon>
        <taxon>Gunneridae</taxon>
        <taxon>Pentapetalae</taxon>
        <taxon>rosids</taxon>
        <taxon>malvids</taxon>
        <taxon>Malvales</taxon>
        <taxon>Malvaceae</taxon>
        <taxon>Helicteroideae</taxon>
        <taxon>Durio</taxon>
    </lineage>
</organism>
<gene>
    <name evidence="4" type="primary">LOC111289005</name>
</gene>
<dbReference type="GeneID" id="111289005"/>
<dbReference type="Proteomes" id="UP000515121">
    <property type="component" value="Unplaced"/>
</dbReference>
<dbReference type="InterPro" id="IPR013083">
    <property type="entry name" value="Znf_RING/FYVE/PHD"/>
</dbReference>
<evidence type="ECO:0000313" key="3">
    <source>
        <dbReference type="Proteomes" id="UP000515121"/>
    </source>
</evidence>
<dbReference type="InterPro" id="IPR001841">
    <property type="entry name" value="Znf_RING"/>
</dbReference>
<dbReference type="OrthoDB" id="9984778at2759"/>
<feature type="domain" description="RING-type" evidence="2">
    <location>
        <begin position="98"/>
        <end position="140"/>
    </location>
</feature>
<evidence type="ECO:0000256" key="1">
    <source>
        <dbReference type="PROSITE-ProRule" id="PRU00175"/>
    </source>
</evidence>
<protein>
    <submittedName>
        <fullName evidence="4">E3 ubiquitin-protein ligase RNF149-like</fullName>
    </submittedName>
</protein>
<accession>A0A6P5Y5D5</accession>
<evidence type="ECO:0000259" key="2">
    <source>
        <dbReference type="PROSITE" id="PS50089"/>
    </source>
</evidence>
<dbReference type="KEGG" id="dzi:111289005"/>
<dbReference type="Gene3D" id="3.30.40.10">
    <property type="entry name" value="Zinc/RING finger domain, C3HC4 (zinc finger)"/>
    <property type="match status" value="1"/>
</dbReference>
<dbReference type="PANTHER" id="PTHR47258">
    <property type="match status" value="1"/>
</dbReference>
<dbReference type="GO" id="GO:0008270">
    <property type="term" value="F:zinc ion binding"/>
    <property type="evidence" value="ECO:0007669"/>
    <property type="project" value="UniProtKB-KW"/>
</dbReference>
<keyword evidence="1" id="KW-0863">Zinc-finger</keyword>
<name>A0A6P5Y5D5_DURZI</name>
<dbReference type="PROSITE" id="PS50089">
    <property type="entry name" value="ZF_RING_2"/>
    <property type="match status" value="1"/>
</dbReference>